<evidence type="ECO:0000313" key="2">
    <source>
        <dbReference type="Proteomes" id="UP000076154"/>
    </source>
</evidence>
<protein>
    <submittedName>
        <fullName evidence="1">Uncharacterized protein</fullName>
    </submittedName>
</protein>
<comment type="caution">
    <text evidence="1">The sequence shown here is derived from an EMBL/GenBank/DDBJ whole genome shotgun (WGS) entry which is preliminary data.</text>
</comment>
<keyword evidence="2" id="KW-1185">Reference proteome</keyword>
<dbReference type="EMBL" id="LUEZ02000184">
    <property type="protein sequence ID" value="RDB15247.1"/>
    <property type="molecule type" value="Genomic_DNA"/>
</dbReference>
<reference evidence="1" key="1">
    <citation type="submission" date="2018-04" db="EMBL/GenBank/DDBJ databases">
        <title>Whole genome sequencing of Hypsizygus marmoreus.</title>
        <authorList>
            <person name="Choi I.-G."/>
            <person name="Min B."/>
            <person name="Kim J.-G."/>
            <person name="Kim S."/>
            <person name="Oh Y.-L."/>
            <person name="Kong W.-S."/>
            <person name="Park H."/>
            <person name="Jeong J."/>
            <person name="Song E.-S."/>
        </authorList>
    </citation>
    <scope>NUCLEOTIDE SEQUENCE [LARGE SCALE GENOMIC DNA]</scope>
    <source>
        <strain evidence="1">51987-8</strain>
    </source>
</reference>
<accession>A0A369J3M7</accession>
<dbReference type="InParanoid" id="A0A369J3M7"/>
<dbReference type="Proteomes" id="UP000076154">
    <property type="component" value="Unassembled WGS sequence"/>
</dbReference>
<name>A0A369J3M7_HYPMA</name>
<organism evidence="1 2">
    <name type="scientific">Hypsizygus marmoreus</name>
    <name type="common">White beech mushroom</name>
    <name type="synonym">Agaricus marmoreus</name>
    <dbReference type="NCBI Taxonomy" id="39966"/>
    <lineage>
        <taxon>Eukaryota</taxon>
        <taxon>Fungi</taxon>
        <taxon>Dikarya</taxon>
        <taxon>Basidiomycota</taxon>
        <taxon>Agaricomycotina</taxon>
        <taxon>Agaricomycetes</taxon>
        <taxon>Agaricomycetidae</taxon>
        <taxon>Agaricales</taxon>
        <taxon>Tricholomatineae</taxon>
        <taxon>Lyophyllaceae</taxon>
        <taxon>Hypsizygus</taxon>
    </lineage>
</organism>
<gene>
    <name evidence="1" type="ORF">Hypma_004760</name>
</gene>
<sequence length="114" mass="12728">MRKGSTRRVGIAYCFDFTDPEGRHVLLPHDHKLYVLPQPGSPNRTTVRVKSFERIFLGGVRPTDHESYPALEASVYMLCRPGERDVVFQFPRKGVVAKGYMGEVSAIVGGIIPP</sequence>
<dbReference type="AlphaFoldDB" id="A0A369J3M7"/>
<proteinExistence type="predicted"/>
<evidence type="ECO:0000313" key="1">
    <source>
        <dbReference type="EMBL" id="RDB15247.1"/>
    </source>
</evidence>